<comment type="subunit">
    <text evidence="1">Component of the 7-subunit TFIIH core complex.</text>
</comment>
<dbReference type="Proteomes" id="UP000684084">
    <property type="component" value="Unassembled WGS sequence"/>
</dbReference>
<accession>A0A915YX73</accession>
<protein>
    <recommendedName>
        <fullName evidence="1">General transcription and DNA repair factor IIH subunit TFB5</fullName>
    </recommendedName>
</protein>
<organism evidence="2 3">
    <name type="scientific">Rhizophagus irregularis</name>
    <dbReference type="NCBI Taxonomy" id="588596"/>
    <lineage>
        <taxon>Eukaryota</taxon>
        <taxon>Fungi</taxon>
        <taxon>Fungi incertae sedis</taxon>
        <taxon>Mucoromycota</taxon>
        <taxon>Glomeromycotina</taxon>
        <taxon>Glomeromycetes</taxon>
        <taxon>Glomerales</taxon>
        <taxon>Glomeraceae</taxon>
        <taxon>Rhizophagus</taxon>
    </lineage>
</organism>
<comment type="subcellular location">
    <subcellularLocation>
        <location evidence="1">Nucleus</location>
    </subcellularLocation>
</comment>
<gene>
    <name evidence="2" type="ORF">CHRIB12_LOCUS4697</name>
</gene>
<reference evidence="2" key="1">
    <citation type="submission" date="2020-05" db="EMBL/GenBank/DDBJ databases">
        <authorList>
            <person name="Rincon C."/>
            <person name="Sanders R I."/>
            <person name="Robbins C."/>
            <person name="Chaturvedi A."/>
        </authorList>
    </citation>
    <scope>NUCLEOTIDE SEQUENCE</scope>
    <source>
        <strain evidence="2">CHB12</strain>
    </source>
</reference>
<dbReference type="OrthoDB" id="354at2759"/>
<dbReference type="GO" id="GO:0000439">
    <property type="term" value="C:transcription factor TFIIH core complex"/>
    <property type="evidence" value="ECO:0007669"/>
    <property type="project" value="UniProtKB-UniRule"/>
</dbReference>
<keyword evidence="1" id="KW-0227">DNA damage</keyword>
<dbReference type="GO" id="GO:0006289">
    <property type="term" value="P:nucleotide-excision repair"/>
    <property type="evidence" value="ECO:0007669"/>
    <property type="project" value="InterPro"/>
</dbReference>
<dbReference type="SMART" id="SM01395">
    <property type="entry name" value="Tbf5"/>
    <property type="match status" value="1"/>
</dbReference>
<dbReference type="VEuPathDB" id="FungiDB:RhiirFUN_016184"/>
<dbReference type="Pfam" id="PF06331">
    <property type="entry name" value="Tfb5"/>
    <property type="match status" value="1"/>
</dbReference>
<proteinExistence type="inferred from homology"/>
<keyword evidence="1" id="KW-0234">DNA repair</keyword>
<dbReference type="InterPro" id="IPR009400">
    <property type="entry name" value="TFIIH_TTDA/Tfb5"/>
</dbReference>
<keyword evidence="1" id="KW-0804">Transcription</keyword>
<dbReference type="EMBL" id="CAGKOT010000007">
    <property type="protein sequence ID" value="CAB5349372.1"/>
    <property type="molecule type" value="Genomic_DNA"/>
</dbReference>
<name>A0A915YX73_9GLOM</name>
<comment type="similarity">
    <text evidence="1">Belongs to the TFB5 family.</text>
</comment>
<evidence type="ECO:0000313" key="3">
    <source>
        <dbReference type="Proteomes" id="UP000684084"/>
    </source>
</evidence>
<dbReference type="AlphaFoldDB" id="A0A915YX73"/>
<comment type="caution">
    <text evidence="2">The sequence shown here is derived from an EMBL/GenBank/DDBJ whole genome shotgun (WGS) entry which is preliminary data.</text>
</comment>
<keyword evidence="1" id="KW-0805">Transcription regulation</keyword>
<keyword evidence="1" id="KW-0539">Nucleus</keyword>
<comment type="function">
    <text evidence="1">In NER, TFIIH acts by opening DNA around the lesion to allow the excision of the damaged oligonucleotide and its replacement by a new DNA fragment. In transcription, TFIIH has an essential role in transcription initiation. When the pre-initiation complex (PIC) has been established, TFIIH is required for promoter opening and promoter escape.</text>
</comment>
<evidence type="ECO:0000256" key="1">
    <source>
        <dbReference type="RuleBase" id="RU368032"/>
    </source>
</evidence>
<dbReference type="GO" id="GO:0006367">
    <property type="term" value="P:transcription initiation at RNA polymerase II promoter"/>
    <property type="evidence" value="ECO:0007669"/>
    <property type="project" value="UniProtKB-UniRule"/>
</dbReference>
<sequence>MNSKYRYYNLNSRDTSDILIFLKTFFDRQSKDIVMWQVGNTLLCFKLVSIIRNKNFLLLIPKGFFFLIFNNFNDNGTHIKCSDETIKQILSFLNEKMNFIIEDDGLDLIVKSDQVEDVKIELEKILEENRQATSGTPKTTNKD</sequence>
<evidence type="ECO:0000313" key="2">
    <source>
        <dbReference type="EMBL" id="CAB5349372.1"/>
    </source>
</evidence>